<organism evidence="1 2">
    <name type="scientific">Allacma fusca</name>
    <dbReference type="NCBI Taxonomy" id="39272"/>
    <lineage>
        <taxon>Eukaryota</taxon>
        <taxon>Metazoa</taxon>
        <taxon>Ecdysozoa</taxon>
        <taxon>Arthropoda</taxon>
        <taxon>Hexapoda</taxon>
        <taxon>Collembola</taxon>
        <taxon>Symphypleona</taxon>
        <taxon>Sminthuridae</taxon>
        <taxon>Allacma</taxon>
    </lineage>
</organism>
<dbReference type="Proteomes" id="UP000708208">
    <property type="component" value="Unassembled WGS sequence"/>
</dbReference>
<evidence type="ECO:0000313" key="1">
    <source>
        <dbReference type="EMBL" id="CAG7828074.1"/>
    </source>
</evidence>
<proteinExistence type="predicted"/>
<keyword evidence="2" id="KW-1185">Reference proteome</keyword>
<reference evidence="1" key="1">
    <citation type="submission" date="2021-06" db="EMBL/GenBank/DDBJ databases">
        <authorList>
            <person name="Hodson N. C."/>
            <person name="Mongue J. A."/>
            <person name="Jaron S. K."/>
        </authorList>
    </citation>
    <scope>NUCLEOTIDE SEQUENCE</scope>
</reference>
<protein>
    <submittedName>
        <fullName evidence="1">Uncharacterized protein</fullName>
    </submittedName>
</protein>
<evidence type="ECO:0000313" key="2">
    <source>
        <dbReference type="Proteomes" id="UP000708208"/>
    </source>
</evidence>
<name>A0A8J2PLJ7_9HEXA</name>
<dbReference type="AlphaFoldDB" id="A0A8J2PLJ7"/>
<gene>
    <name evidence="1" type="ORF">AFUS01_LOCUS38025</name>
</gene>
<comment type="caution">
    <text evidence="1">The sequence shown here is derived from an EMBL/GenBank/DDBJ whole genome shotgun (WGS) entry which is preliminary data.</text>
</comment>
<feature type="non-terminal residue" evidence="1">
    <location>
        <position position="1"/>
    </location>
</feature>
<accession>A0A8J2PLJ7</accession>
<sequence length="45" mass="5210">HGLLTCSRPSFRGLKRLTVAYRNRSKAEKHGLLTWLRPSVRGFKD</sequence>
<dbReference type="EMBL" id="CAJVCH010546044">
    <property type="protein sequence ID" value="CAG7828074.1"/>
    <property type="molecule type" value="Genomic_DNA"/>
</dbReference>